<dbReference type="CDD" id="cd18876">
    <property type="entry name" value="NUDIX_Hydrolase"/>
    <property type="match status" value="1"/>
</dbReference>
<dbReference type="InterPro" id="IPR000086">
    <property type="entry name" value="NUDIX_hydrolase_dom"/>
</dbReference>
<dbReference type="Gene3D" id="3.90.79.10">
    <property type="entry name" value="Nucleoside Triphosphate Pyrophosphohydrolase"/>
    <property type="match status" value="1"/>
</dbReference>
<dbReference type="InterPro" id="IPR015797">
    <property type="entry name" value="NUDIX_hydrolase-like_dom_sf"/>
</dbReference>
<protein>
    <recommendedName>
        <fullName evidence="4">Nudix hydrolase domain-containing protein</fullName>
    </recommendedName>
</protein>
<dbReference type="AlphaFoldDB" id="A0A091ARJ1"/>
<dbReference type="STRING" id="1384056.N787_04005"/>
<sequence>MTRQAVTALAGSFARKRCSVGALIHDSQGRLLILRPSYRPEWLLPGGVVEEGESPGEALVRELHEEIGLATTVLGLACVDYVPACERFSEAMHFLFHCNALDDATARALRPDGSEIVELLFADHETCDTLLAPTIARRLRSLGAGQPGYLEAGAQRYPFFDRIP</sequence>
<evidence type="ECO:0000256" key="3">
    <source>
        <dbReference type="RuleBase" id="RU003476"/>
    </source>
</evidence>
<accession>A0A091ARJ1</accession>
<dbReference type="PROSITE" id="PS51462">
    <property type="entry name" value="NUDIX"/>
    <property type="match status" value="1"/>
</dbReference>
<evidence type="ECO:0000313" key="5">
    <source>
        <dbReference type="EMBL" id="KFN41936.1"/>
    </source>
</evidence>
<dbReference type="PRINTS" id="PR00502">
    <property type="entry name" value="NUDIXFAMILY"/>
</dbReference>
<comment type="caution">
    <text evidence="5">The sequence shown here is derived from an EMBL/GenBank/DDBJ whole genome shotgun (WGS) entry which is preliminary data.</text>
</comment>
<dbReference type="PROSITE" id="PS00893">
    <property type="entry name" value="NUDIX_BOX"/>
    <property type="match status" value="1"/>
</dbReference>
<dbReference type="SUPFAM" id="SSF55811">
    <property type="entry name" value="Nudix"/>
    <property type="match status" value="1"/>
</dbReference>
<dbReference type="InterPro" id="IPR020084">
    <property type="entry name" value="NUDIX_hydrolase_CS"/>
</dbReference>
<dbReference type="Pfam" id="PF00293">
    <property type="entry name" value="NUDIX"/>
    <property type="match status" value="1"/>
</dbReference>
<evidence type="ECO:0000256" key="1">
    <source>
        <dbReference type="ARBA" id="ARBA00001946"/>
    </source>
</evidence>
<evidence type="ECO:0000256" key="2">
    <source>
        <dbReference type="ARBA" id="ARBA00022801"/>
    </source>
</evidence>
<name>A0A091ARJ1_9GAMM</name>
<dbReference type="eggNOG" id="COG1051">
    <property type="taxonomic scope" value="Bacteria"/>
</dbReference>
<dbReference type="GO" id="GO:0016787">
    <property type="term" value="F:hydrolase activity"/>
    <property type="evidence" value="ECO:0007669"/>
    <property type="project" value="UniProtKB-KW"/>
</dbReference>
<comment type="similarity">
    <text evidence="3">Belongs to the Nudix hydrolase family.</text>
</comment>
<keyword evidence="2 3" id="KW-0378">Hydrolase</keyword>
<keyword evidence="6" id="KW-1185">Reference proteome</keyword>
<dbReference type="RefSeq" id="WP_052575434.1">
    <property type="nucleotide sequence ID" value="NZ_AVCK01000055.1"/>
</dbReference>
<dbReference type="PANTHER" id="PTHR43046">
    <property type="entry name" value="GDP-MANNOSE MANNOSYL HYDROLASE"/>
    <property type="match status" value="1"/>
</dbReference>
<feature type="domain" description="Nudix hydrolase" evidence="4">
    <location>
        <begin position="15"/>
        <end position="144"/>
    </location>
</feature>
<gene>
    <name evidence="5" type="ORF">N787_04005</name>
</gene>
<dbReference type="PANTHER" id="PTHR43046:SF14">
    <property type="entry name" value="MUTT_NUDIX FAMILY PROTEIN"/>
    <property type="match status" value="1"/>
</dbReference>
<dbReference type="PATRIC" id="fig|1384056.3.peg.2320"/>
<evidence type="ECO:0000313" key="6">
    <source>
        <dbReference type="Proteomes" id="UP000029393"/>
    </source>
</evidence>
<dbReference type="InterPro" id="IPR020476">
    <property type="entry name" value="Nudix_hydrolase"/>
</dbReference>
<dbReference type="Proteomes" id="UP000029393">
    <property type="component" value="Unassembled WGS sequence"/>
</dbReference>
<dbReference type="OrthoDB" id="9791228at2"/>
<organism evidence="5 6">
    <name type="scientific">Arenimonas metalli CF5-1</name>
    <dbReference type="NCBI Taxonomy" id="1384056"/>
    <lineage>
        <taxon>Bacteria</taxon>
        <taxon>Pseudomonadati</taxon>
        <taxon>Pseudomonadota</taxon>
        <taxon>Gammaproteobacteria</taxon>
        <taxon>Lysobacterales</taxon>
        <taxon>Lysobacteraceae</taxon>
        <taxon>Arenimonas</taxon>
    </lineage>
</organism>
<evidence type="ECO:0000259" key="4">
    <source>
        <dbReference type="PROSITE" id="PS51462"/>
    </source>
</evidence>
<comment type="cofactor">
    <cofactor evidence="1">
        <name>Mg(2+)</name>
        <dbReference type="ChEBI" id="CHEBI:18420"/>
    </cofactor>
</comment>
<proteinExistence type="inferred from homology"/>
<reference evidence="5 6" key="1">
    <citation type="submission" date="2013-09" db="EMBL/GenBank/DDBJ databases">
        <title>Genome sequencing of Arenimonas metalli.</title>
        <authorList>
            <person name="Chen F."/>
            <person name="Wang G."/>
        </authorList>
    </citation>
    <scope>NUCLEOTIDE SEQUENCE [LARGE SCALE GENOMIC DNA]</scope>
    <source>
        <strain evidence="5 6">CF5-1</strain>
    </source>
</reference>
<dbReference type="EMBL" id="AVCK01000055">
    <property type="protein sequence ID" value="KFN41936.1"/>
    <property type="molecule type" value="Genomic_DNA"/>
</dbReference>